<name>A0A9D1S0L8_9MICC</name>
<evidence type="ECO:0000313" key="3">
    <source>
        <dbReference type="Proteomes" id="UP000824151"/>
    </source>
</evidence>
<dbReference type="GO" id="GO:0005992">
    <property type="term" value="P:trehalose biosynthetic process"/>
    <property type="evidence" value="ECO:0007669"/>
    <property type="project" value="InterPro"/>
</dbReference>
<dbReference type="AlphaFoldDB" id="A0A9D1S0L8"/>
<organism evidence="2 3">
    <name type="scientific">Candidatus Nesterenkonia stercoripullorum</name>
    <dbReference type="NCBI Taxonomy" id="2838701"/>
    <lineage>
        <taxon>Bacteria</taxon>
        <taxon>Bacillati</taxon>
        <taxon>Actinomycetota</taxon>
        <taxon>Actinomycetes</taxon>
        <taxon>Micrococcales</taxon>
        <taxon>Micrococcaceae</taxon>
        <taxon>Nesterenkonia</taxon>
    </lineage>
</organism>
<sequence>MVQRGSEETGDRQSQQATTGAGYDFVVIANRLAVNRVTEPDGSVGWQRSPGGLVTALAPVMETSEGAWVGWHGAPDETLEPFDHAGMHLVPVPLSEQELEDYYEGFSNGTLWPLYHDVIARPDFHRHWFEAYRRVNRRFAEAAAEVAADGATVWVQDYQLQLVPQMLRELRPDLRIGFFNHIPFPPPGLFSQLPWRQAVLRGLLGADLIGFQRESDARNFQRAVRQRLGYYIKSEQVYVPTDEADLTHAPVPEGFTPDPSRGTAPRQLSAPAEGQYRIATARAFPISIDTDKIVELAQREDIIERAAQIRSALGDPETVYLGVDRLDYTKGIRHRMKAYEELLKEGTLRVGQACLVQIASPSREGVESYQVLREEIEGTVGRVNGEYDTMAHTAIRYLHHSYPVEEMVALYLAADVMLVTALRDGMNLVAKEYVAARTTRDGVLVLSEFTGAADQLPQALLINPHDVDELKAAMVTAARMDSEETTKRMRSLRRQVVSHNVKRWATDFLDRLADMGPKP</sequence>
<dbReference type="Gene3D" id="3.40.50.2000">
    <property type="entry name" value="Glycogen Phosphorylase B"/>
    <property type="match status" value="2"/>
</dbReference>
<reference evidence="2" key="1">
    <citation type="journal article" date="2021" name="PeerJ">
        <title>Extensive microbial diversity within the chicken gut microbiome revealed by metagenomics and culture.</title>
        <authorList>
            <person name="Gilroy R."/>
            <person name="Ravi A."/>
            <person name="Getino M."/>
            <person name="Pursley I."/>
            <person name="Horton D.L."/>
            <person name="Alikhan N.F."/>
            <person name="Baker D."/>
            <person name="Gharbi K."/>
            <person name="Hall N."/>
            <person name="Watson M."/>
            <person name="Adriaenssens E.M."/>
            <person name="Foster-Nyarko E."/>
            <person name="Jarju S."/>
            <person name="Secka A."/>
            <person name="Antonio M."/>
            <person name="Oren A."/>
            <person name="Chaudhuri R.R."/>
            <person name="La Ragione R."/>
            <person name="Hildebrand F."/>
            <person name="Pallen M.J."/>
        </authorList>
    </citation>
    <scope>NUCLEOTIDE SEQUENCE</scope>
    <source>
        <strain evidence="2">ChiHejej3B27-3195</strain>
    </source>
</reference>
<accession>A0A9D1S0L8</accession>
<dbReference type="GO" id="GO:0003825">
    <property type="term" value="F:alpha,alpha-trehalose-phosphate synthase (UDP-forming) activity"/>
    <property type="evidence" value="ECO:0007669"/>
    <property type="project" value="TreeGrafter"/>
</dbReference>
<protein>
    <submittedName>
        <fullName evidence="2">Trehalose-6-phosphate synthase</fullName>
    </submittedName>
</protein>
<dbReference type="InterPro" id="IPR001830">
    <property type="entry name" value="Glyco_trans_20"/>
</dbReference>
<comment type="caution">
    <text evidence="2">The sequence shown here is derived from an EMBL/GenBank/DDBJ whole genome shotgun (WGS) entry which is preliminary data.</text>
</comment>
<reference evidence="2" key="2">
    <citation type="submission" date="2021-04" db="EMBL/GenBank/DDBJ databases">
        <authorList>
            <person name="Gilroy R."/>
        </authorList>
    </citation>
    <scope>NUCLEOTIDE SEQUENCE</scope>
    <source>
        <strain evidence="2">ChiHejej3B27-3195</strain>
    </source>
</reference>
<proteinExistence type="inferred from homology"/>
<dbReference type="CDD" id="cd03788">
    <property type="entry name" value="GT20_TPS"/>
    <property type="match status" value="1"/>
</dbReference>
<dbReference type="PANTHER" id="PTHR10788">
    <property type="entry name" value="TREHALOSE-6-PHOSPHATE SYNTHASE"/>
    <property type="match status" value="1"/>
</dbReference>
<dbReference type="EMBL" id="DXGD01000136">
    <property type="protein sequence ID" value="HIW99239.1"/>
    <property type="molecule type" value="Genomic_DNA"/>
</dbReference>
<gene>
    <name evidence="2" type="ORF">H9871_03765</name>
</gene>
<dbReference type="SUPFAM" id="SSF53756">
    <property type="entry name" value="UDP-Glycosyltransferase/glycogen phosphorylase"/>
    <property type="match status" value="1"/>
</dbReference>
<comment type="similarity">
    <text evidence="1">Belongs to the glycosyltransferase 20 family.</text>
</comment>
<evidence type="ECO:0000256" key="1">
    <source>
        <dbReference type="ARBA" id="ARBA00008799"/>
    </source>
</evidence>
<dbReference type="PANTHER" id="PTHR10788:SF106">
    <property type="entry name" value="BCDNA.GH08860"/>
    <property type="match status" value="1"/>
</dbReference>
<dbReference type="Pfam" id="PF00982">
    <property type="entry name" value="Glyco_transf_20"/>
    <property type="match status" value="1"/>
</dbReference>
<evidence type="ECO:0000313" key="2">
    <source>
        <dbReference type="EMBL" id="HIW99239.1"/>
    </source>
</evidence>
<dbReference type="Proteomes" id="UP000824151">
    <property type="component" value="Unassembled WGS sequence"/>
</dbReference>